<comment type="caution">
    <text evidence="3">The sequence shown here is derived from an EMBL/GenBank/DDBJ whole genome shotgun (WGS) entry which is preliminary data.</text>
</comment>
<protein>
    <recommendedName>
        <fullName evidence="2">RGS domain-containing protein</fullName>
    </recommendedName>
</protein>
<feature type="region of interest" description="Disordered" evidence="1">
    <location>
        <begin position="718"/>
        <end position="740"/>
    </location>
</feature>
<sequence length="792" mass="85880">MKYLRTAMRRAKHRKPPSLYLYTSSRETSPRCSSVLSDWDADDEGFMSTDNFPPSKPLSLAIPNGSYCSRKPTLQEVLSNVASPPWTLSAFMAYLSQNHCLETLEFTMDAKRYSKHYREMADRDPLTPLSPQSPECEYVRMLWQKLLDAYIVPNGPREVNLPSNVRDQLVSLPCTYTPPDPTELDAAVKIIYELMEDSVLVPFVNSVAPPRSSDSHPSPWTSDESMTDTYMTGSLDERSLSPAQSRRSRNDSPPMADVETNSPVISFHGLSPRISHHSHLSANLSAAFGRGSRLSAPPSGSSATSSSEVPDVLTDDSTDSPSPSGSTLEPMTPPNTPPTSNTGFNDPSPGTSPRVGRGEGMGWKKIGSKFGFKKSRSAHGSNASNRSSSPHAAAGKEAISPTGNVIAPMEHPVVGLKRSRGVHKDTALLHGGTSLKLSEGGLSPVLEAHPGSPVDISEHTRPSHAAASLSQCLYHGSDAELAKFERKARTGGKREDSIRREGVAAKGFIFRGRRDEERDGDKYVPNRRMQVAGPQPFFIPAKIHEHEEIMSPGVVSPGIFSRFPGSLEGVQSGSVTANSSATSTGPSTPMEEVPSILIESGQRLSIGTEMAMQYDFKTENGVWISANPVAMESRSSLAINSTYQTTSTVVDDRMSMISQGALTVDTSVASSSASMMSSIDSIQSATTVGSADIYGWEEELDRKETIESTVIWEREPQRRLPSGGRNFGPRSRMYDSSSHKGKRKSLLYRVLNLHGSRRGLVEEIPSPLSSPTRLPGGNSKSTTHLEIPSSSP</sequence>
<dbReference type="Pfam" id="PF00615">
    <property type="entry name" value="RGS"/>
    <property type="match status" value="1"/>
</dbReference>
<proteinExistence type="predicted"/>
<dbReference type="PANTHER" id="PTHR10845:SF267">
    <property type="entry name" value="REGULATOR OF G PROTEIN SIGNALING DOMAIN PROTEIN (AFU_ORTHOLOGUE AFUA_6G06860)"/>
    <property type="match status" value="1"/>
</dbReference>
<name>A0A9N9LXY6_9HELO</name>
<dbReference type="PROSITE" id="PS50132">
    <property type="entry name" value="RGS"/>
    <property type="match status" value="1"/>
</dbReference>
<dbReference type="Proteomes" id="UP000701801">
    <property type="component" value="Unassembled WGS sequence"/>
</dbReference>
<accession>A0A9N9LXY6</accession>
<dbReference type="EMBL" id="CAJVRM010000448">
    <property type="protein sequence ID" value="CAG8981100.1"/>
    <property type="molecule type" value="Genomic_DNA"/>
</dbReference>
<feature type="compositionally biased region" description="Polar residues" evidence="1">
    <location>
        <begin position="767"/>
        <end position="792"/>
    </location>
</feature>
<dbReference type="InterPro" id="IPR044926">
    <property type="entry name" value="RGS_subdomain_2"/>
</dbReference>
<feature type="compositionally biased region" description="Polar residues" evidence="1">
    <location>
        <begin position="215"/>
        <end position="232"/>
    </location>
</feature>
<dbReference type="OrthoDB" id="10266999at2759"/>
<feature type="domain" description="RGS" evidence="2">
    <location>
        <begin position="77"/>
        <end position="206"/>
    </location>
</feature>
<feature type="compositionally biased region" description="Polar residues" evidence="1">
    <location>
        <begin position="378"/>
        <end position="390"/>
    </location>
</feature>
<organism evidence="3 4">
    <name type="scientific">Hymenoscyphus albidus</name>
    <dbReference type="NCBI Taxonomy" id="595503"/>
    <lineage>
        <taxon>Eukaryota</taxon>
        <taxon>Fungi</taxon>
        <taxon>Dikarya</taxon>
        <taxon>Ascomycota</taxon>
        <taxon>Pezizomycotina</taxon>
        <taxon>Leotiomycetes</taxon>
        <taxon>Helotiales</taxon>
        <taxon>Helotiaceae</taxon>
        <taxon>Hymenoscyphus</taxon>
    </lineage>
</organism>
<dbReference type="CDD" id="cd07440">
    <property type="entry name" value="RGS"/>
    <property type="match status" value="1"/>
</dbReference>
<feature type="region of interest" description="Disordered" evidence="1">
    <location>
        <begin position="291"/>
        <end position="403"/>
    </location>
</feature>
<dbReference type="InterPro" id="IPR016137">
    <property type="entry name" value="RGS"/>
</dbReference>
<evidence type="ECO:0000313" key="4">
    <source>
        <dbReference type="Proteomes" id="UP000701801"/>
    </source>
</evidence>
<feature type="compositionally biased region" description="Low complexity" evidence="1">
    <location>
        <begin position="319"/>
        <end position="330"/>
    </location>
</feature>
<evidence type="ECO:0000256" key="1">
    <source>
        <dbReference type="SAM" id="MobiDB-lite"/>
    </source>
</evidence>
<dbReference type="Gene3D" id="1.10.167.10">
    <property type="entry name" value="Regulator of G-protein Signalling 4, domain 2"/>
    <property type="match status" value="1"/>
</dbReference>
<feature type="compositionally biased region" description="Polar residues" evidence="1">
    <location>
        <begin position="571"/>
        <end position="587"/>
    </location>
</feature>
<feature type="compositionally biased region" description="Low complexity" evidence="1">
    <location>
        <begin position="295"/>
        <end position="312"/>
    </location>
</feature>
<dbReference type="PANTHER" id="PTHR10845">
    <property type="entry name" value="REGULATOR OF G PROTEIN SIGNALING"/>
    <property type="match status" value="1"/>
</dbReference>
<dbReference type="InterPro" id="IPR036305">
    <property type="entry name" value="RGS_sf"/>
</dbReference>
<reference evidence="3" key="1">
    <citation type="submission" date="2021-07" db="EMBL/GenBank/DDBJ databases">
        <authorList>
            <person name="Durling M."/>
        </authorList>
    </citation>
    <scope>NUCLEOTIDE SEQUENCE</scope>
</reference>
<dbReference type="AlphaFoldDB" id="A0A9N9LXY6"/>
<gene>
    <name evidence="3" type="ORF">HYALB_00012621</name>
</gene>
<feature type="region of interest" description="Disordered" evidence="1">
    <location>
        <begin position="208"/>
        <end position="262"/>
    </location>
</feature>
<feature type="region of interest" description="Disordered" evidence="1">
    <location>
        <begin position="759"/>
        <end position="792"/>
    </location>
</feature>
<evidence type="ECO:0000259" key="2">
    <source>
        <dbReference type="PROSITE" id="PS50132"/>
    </source>
</evidence>
<keyword evidence="4" id="KW-1185">Reference proteome</keyword>
<dbReference type="SMART" id="SM00315">
    <property type="entry name" value="RGS"/>
    <property type="match status" value="1"/>
</dbReference>
<dbReference type="SUPFAM" id="SSF48097">
    <property type="entry name" value="Regulator of G-protein signaling, RGS"/>
    <property type="match status" value="1"/>
</dbReference>
<feature type="region of interest" description="Disordered" evidence="1">
    <location>
        <begin position="571"/>
        <end position="593"/>
    </location>
</feature>
<evidence type="ECO:0000313" key="3">
    <source>
        <dbReference type="EMBL" id="CAG8981100.1"/>
    </source>
</evidence>